<reference evidence="8" key="1">
    <citation type="submission" date="2022-10" db="EMBL/GenBank/DDBJ databases">
        <title>The complete genomes of actinobacterial strains from the NBC collection.</title>
        <authorList>
            <person name="Joergensen T.S."/>
            <person name="Alvarez Arevalo M."/>
            <person name="Sterndorff E.B."/>
            <person name="Faurdal D."/>
            <person name="Vuksanovic O."/>
            <person name="Mourched A.-S."/>
            <person name="Charusanti P."/>
            <person name="Shaw S."/>
            <person name="Blin K."/>
            <person name="Weber T."/>
        </authorList>
    </citation>
    <scope>NUCLEOTIDE SEQUENCE</scope>
    <source>
        <strain evidence="8">NBC_00283</strain>
    </source>
</reference>
<evidence type="ECO:0000256" key="6">
    <source>
        <dbReference type="PROSITE-ProRule" id="PRU01091"/>
    </source>
</evidence>
<evidence type="ECO:0000313" key="8">
    <source>
        <dbReference type="EMBL" id="WUO45016.1"/>
    </source>
</evidence>
<feature type="DNA-binding region" description="OmpR/PhoB-type" evidence="6">
    <location>
        <begin position="6"/>
        <end position="111"/>
    </location>
</feature>
<dbReference type="Gene3D" id="1.25.40.10">
    <property type="entry name" value="Tetratricopeptide repeat domain"/>
    <property type="match status" value="1"/>
</dbReference>
<dbReference type="RefSeq" id="WP_328775232.1">
    <property type="nucleotide sequence ID" value="NZ_CP108057.1"/>
</dbReference>
<gene>
    <name evidence="8" type="ORF">OHU17_03855</name>
</gene>
<dbReference type="Pfam" id="PF03704">
    <property type="entry name" value="BTAD"/>
    <property type="match status" value="1"/>
</dbReference>
<dbReference type="PANTHER" id="PTHR35807">
    <property type="entry name" value="TRANSCRIPTIONAL REGULATOR REDD-RELATED"/>
    <property type="match status" value="1"/>
</dbReference>
<keyword evidence="5" id="KW-0804">Transcription</keyword>
<keyword evidence="2" id="KW-0902">Two-component regulatory system</keyword>
<dbReference type="InterPro" id="IPR001867">
    <property type="entry name" value="OmpR/PhoB-type_DNA-bd"/>
</dbReference>
<dbReference type="Gene3D" id="3.40.50.300">
    <property type="entry name" value="P-loop containing nucleotide triphosphate hydrolases"/>
    <property type="match status" value="1"/>
</dbReference>
<evidence type="ECO:0000256" key="2">
    <source>
        <dbReference type="ARBA" id="ARBA00023012"/>
    </source>
</evidence>
<dbReference type="Gene3D" id="1.10.10.10">
    <property type="entry name" value="Winged helix-like DNA-binding domain superfamily/Winged helix DNA-binding domain"/>
    <property type="match status" value="1"/>
</dbReference>
<evidence type="ECO:0000259" key="7">
    <source>
        <dbReference type="PROSITE" id="PS51755"/>
    </source>
</evidence>
<accession>A0ABZ1RFC2</accession>
<dbReference type="PANTHER" id="PTHR35807:SF1">
    <property type="entry name" value="TRANSCRIPTIONAL REGULATOR REDD"/>
    <property type="match status" value="1"/>
</dbReference>
<feature type="domain" description="OmpR/PhoB-type" evidence="7">
    <location>
        <begin position="6"/>
        <end position="111"/>
    </location>
</feature>
<evidence type="ECO:0000313" key="9">
    <source>
        <dbReference type="Proteomes" id="UP001432075"/>
    </source>
</evidence>
<dbReference type="CDD" id="cd15831">
    <property type="entry name" value="BTAD"/>
    <property type="match status" value="1"/>
</dbReference>
<dbReference type="PROSITE" id="PS51755">
    <property type="entry name" value="OMPR_PHOB"/>
    <property type="match status" value="1"/>
</dbReference>
<dbReference type="SUPFAM" id="SSF48452">
    <property type="entry name" value="TPR-like"/>
    <property type="match status" value="1"/>
</dbReference>
<dbReference type="InterPro" id="IPR005158">
    <property type="entry name" value="BTAD"/>
</dbReference>
<evidence type="ECO:0000256" key="4">
    <source>
        <dbReference type="ARBA" id="ARBA00023125"/>
    </source>
</evidence>
<dbReference type="Proteomes" id="UP001432075">
    <property type="component" value="Chromosome"/>
</dbReference>
<evidence type="ECO:0000256" key="5">
    <source>
        <dbReference type="ARBA" id="ARBA00023163"/>
    </source>
</evidence>
<dbReference type="PRINTS" id="PR00364">
    <property type="entry name" value="DISEASERSIST"/>
</dbReference>
<name>A0ABZ1RFC2_9ACTN</name>
<dbReference type="SMART" id="SM00862">
    <property type="entry name" value="Trans_reg_C"/>
    <property type="match status" value="1"/>
</dbReference>
<dbReference type="InterPro" id="IPR027417">
    <property type="entry name" value="P-loop_NTPase"/>
</dbReference>
<evidence type="ECO:0000256" key="1">
    <source>
        <dbReference type="ARBA" id="ARBA00005820"/>
    </source>
</evidence>
<keyword evidence="9" id="KW-1185">Reference proteome</keyword>
<dbReference type="SUPFAM" id="SSF46894">
    <property type="entry name" value="C-terminal effector domain of the bipartite response regulators"/>
    <property type="match status" value="1"/>
</dbReference>
<keyword evidence="3" id="KW-0805">Transcription regulation</keyword>
<dbReference type="InterPro" id="IPR016032">
    <property type="entry name" value="Sig_transdc_resp-reg_C-effctor"/>
</dbReference>
<evidence type="ECO:0000256" key="3">
    <source>
        <dbReference type="ARBA" id="ARBA00023015"/>
    </source>
</evidence>
<dbReference type="SUPFAM" id="SSF52540">
    <property type="entry name" value="P-loop containing nucleoside triphosphate hydrolases"/>
    <property type="match status" value="1"/>
</dbReference>
<keyword evidence="4 6" id="KW-0238">DNA-binding</keyword>
<dbReference type="Pfam" id="PF00486">
    <property type="entry name" value="Trans_reg_C"/>
    <property type="match status" value="1"/>
</dbReference>
<dbReference type="SMART" id="SM01043">
    <property type="entry name" value="BTAD"/>
    <property type="match status" value="1"/>
</dbReference>
<dbReference type="InterPro" id="IPR011990">
    <property type="entry name" value="TPR-like_helical_dom_sf"/>
</dbReference>
<comment type="similarity">
    <text evidence="1">Belongs to the AfsR/DnrI/RedD regulatory family.</text>
</comment>
<dbReference type="EMBL" id="CP108057">
    <property type="protein sequence ID" value="WUO45016.1"/>
    <property type="molecule type" value="Genomic_DNA"/>
</dbReference>
<dbReference type="InterPro" id="IPR036388">
    <property type="entry name" value="WH-like_DNA-bd_sf"/>
</dbReference>
<organism evidence="8 9">
    <name type="scientific">Streptomyces goshikiensis</name>
    <dbReference type="NCBI Taxonomy" id="1942"/>
    <lineage>
        <taxon>Bacteria</taxon>
        <taxon>Bacillati</taxon>
        <taxon>Actinomycetota</taxon>
        <taxon>Actinomycetes</taxon>
        <taxon>Kitasatosporales</taxon>
        <taxon>Streptomycetaceae</taxon>
        <taxon>Streptomyces</taxon>
    </lineage>
</organism>
<proteinExistence type="inferred from homology"/>
<dbReference type="InterPro" id="IPR051677">
    <property type="entry name" value="AfsR-DnrI-RedD_regulator"/>
</dbReference>
<protein>
    <submittedName>
        <fullName evidence="8">NB-ARC domain-containing protein</fullName>
    </submittedName>
</protein>
<sequence>MAETERGCPLAEGVRFRLLGPMTARTADGAALALGPNQQRALLAVLLLRAGRPVPVPELCDALWGERPPARAVGTVRTYASRLRALFEPDRPARAPARILVFASGGYVLRLSRPAVDIDEFERGLTDAARLRTAGAVRQAYRTRERALALWTGCPLAGLPGPHAEARRDRLTGLWLTAREAHFHDALELGLDRETPAVPALRAFAAEHPLREGAQELLMRALHRAGRTGEALAVYEATRETLALELGATPGPGLTALHRTLRSRSRPTPRPLAGACAERGAAGPFVGRDAESDLVLGVLAGAPGAVPVAVLTGMPGIGKTALAAHVAERARGLFPDGVLRAGLGAGAAAPLGRLVRALGAPEAAVPEGTEARAALYRSLLAGRRVLLLLDGALDTAGLLPLLPGTPGCAALVTSASRGLVVPGARPVEVPELDDGAALELLGAVAGARRARQDPAGLRELARLCAGLPLALHLAGRRLRLEPGLSAAELASPGGTGPLARLRADGRAVEDGFRRRAQGLSPGALRALRATATAPDRFGPAEVAALLAAGEPEAAGAIEELVDSGLLAPGVSGRYRCHPLVRAFARHRLGPA</sequence>